<accession>A0ABR3J5Z5</accession>
<dbReference type="Gene3D" id="1.20.58.80">
    <property type="entry name" value="Phosphotransferase system, lactose/cellobiose-type IIA subunit"/>
    <property type="match status" value="1"/>
</dbReference>
<sequence length="108" mass="11845">MSSTQSISPKQMLRRALSLAQEAVNLDTARDLQGACAAYNKSIAILGDVMRALQLSVEKQEGDVHLHQSELKRVMDIRTSYVNRVNTLSTKYHLSTVPAISTSALIST</sequence>
<dbReference type="InterPro" id="IPR036181">
    <property type="entry name" value="MIT_dom_sf"/>
</dbReference>
<proteinExistence type="predicted"/>
<organism evidence="1 2">
    <name type="scientific">Hohenbuehelia grisea</name>
    <dbReference type="NCBI Taxonomy" id="104357"/>
    <lineage>
        <taxon>Eukaryota</taxon>
        <taxon>Fungi</taxon>
        <taxon>Dikarya</taxon>
        <taxon>Basidiomycota</taxon>
        <taxon>Agaricomycotina</taxon>
        <taxon>Agaricomycetes</taxon>
        <taxon>Agaricomycetidae</taxon>
        <taxon>Agaricales</taxon>
        <taxon>Pleurotineae</taxon>
        <taxon>Pleurotaceae</taxon>
        <taxon>Hohenbuehelia</taxon>
    </lineage>
</organism>
<evidence type="ECO:0008006" key="3">
    <source>
        <dbReference type="Google" id="ProtNLM"/>
    </source>
</evidence>
<gene>
    <name evidence="1" type="ORF">HGRIS_007687</name>
</gene>
<protein>
    <recommendedName>
        <fullName evidence="3">MIT domain-containing protein</fullName>
    </recommendedName>
</protein>
<dbReference type="Proteomes" id="UP001556367">
    <property type="component" value="Unassembled WGS sequence"/>
</dbReference>
<evidence type="ECO:0000313" key="1">
    <source>
        <dbReference type="EMBL" id="KAL0950931.1"/>
    </source>
</evidence>
<evidence type="ECO:0000313" key="2">
    <source>
        <dbReference type="Proteomes" id="UP001556367"/>
    </source>
</evidence>
<dbReference type="EMBL" id="JASNQZ010000011">
    <property type="protein sequence ID" value="KAL0950931.1"/>
    <property type="molecule type" value="Genomic_DNA"/>
</dbReference>
<keyword evidence="2" id="KW-1185">Reference proteome</keyword>
<dbReference type="SUPFAM" id="SSF116846">
    <property type="entry name" value="MIT domain"/>
    <property type="match status" value="1"/>
</dbReference>
<comment type="caution">
    <text evidence="1">The sequence shown here is derived from an EMBL/GenBank/DDBJ whole genome shotgun (WGS) entry which is preliminary data.</text>
</comment>
<name>A0ABR3J5Z5_9AGAR</name>
<reference evidence="2" key="1">
    <citation type="submission" date="2024-06" db="EMBL/GenBank/DDBJ databases">
        <title>Multi-omics analyses provide insights into the biosynthesis of the anticancer antibiotic pleurotin in Hohenbuehelia grisea.</title>
        <authorList>
            <person name="Weaver J.A."/>
            <person name="Alberti F."/>
        </authorList>
    </citation>
    <scope>NUCLEOTIDE SEQUENCE [LARGE SCALE GENOMIC DNA]</scope>
    <source>
        <strain evidence="2">T-177</strain>
    </source>
</reference>